<sequence>MAVTPARATRSSPRKRAPTSPAAAAADDDSPLSSADEQYSAPSPTRKTKVKKEQSPAAASPQKTTGLTPLSASALKKQSLYTAAREAGTPFPHWVRPTPAEAQEVCDLLGSVHGVPERPKVLVDREDAPAGCGQVPSVLDALVRTILSQNTSSRNSTAAKQSMDAAYGRAGYRAVLDGGEAKLEEAIRCGGLAKNKSKAIMGVLKRAEERNVYDQGLKPGEGELSLDWLHELDDDDAMRELVSFDLVGPKTASCVLLFCLGRDSFAVDTHVHRITQSLGWLPPNGSPPTRDQTFYHLDHRLPNDLKYALHCLIVSHGRGCDRCAAGSTSQDFVDTCPIDHLVRRTKGKATGRSSAGSSPAKGAGAGAGAAEPLEDAAEKELKPAVSTDEDEGEGGSDEDFKPSTTTPRKTPVKRGRGRAGGAGGADAVKEEDVDDEAKVTPSKRIKRSASQDDDDAEKPPTRSPSSRKKAAAAPASATKSKRAQAAEESVARDAAEMGGRKYNMHGLDL</sequence>
<dbReference type="PANTHER" id="PTHR47203">
    <property type="match status" value="1"/>
</dbReference>
<dbReference type="InterPro" id="IPR023170">
    <property type="entry name" value="HhH_base_excis_C"/>
</dbReference>
<feature type="compositionally biased region" description="Acidic residues" evidence="1">
    <location>
        <begin position="387"/>
        <end position="397"/>
    </location>
</feature>
<dbReference type="RefSeq" id="XP_018268032.1">
    <property type="nucleotide sequence ID" value="XM_018413647.1"/>
</dbReference>
<accession>A0A0P9EF31</accession>
<dbReference type="CDD" id="cd00056">
    <property type="entry name" value="ENDO3c"/>
    <property type="match status" value="1"/>
</dbReference>
<feature type="compositionally biased region" description="Basic and acidic residues" evidence="1">
    <location>
        <begin position="489"/>
        <end position="499"/>
    </location>
</feature>
<dbReference type="InterPro" id="IPR011257">
    <property type="entry name" value="DNA_glycosylase"/>
</dbReference>
<feature type="region of interest" description="Disordered" evidence="1">
    <location>
        <begin position="346"/>
        <end position="509"/>
    </location>
</feature>
<dbReference type="InterPro" id="IPR003265">
    <property type="entry name" value="HhH-GPD_domain"/>
</dbReference>
<evidence type="ECO:0000313" key="4">
    <source>
        <dbReference type="Proteomes" id="UP000053890"/>
    </source>
</evidence>
<feature type="compositionally biased region" description="Polar residues" evidence="1">
    <location>
        <begin position="61"/>
        <end position="70"/>
    </location>
</feature>
<dbReference type="SMART" id="SM00478">
    <property type="entry name" value="ENDO3c"/>
    <property type="match status" value="1"/>
</dbReference>
<dbReference type="Pfam" id="PF00730">
    <property type="entry name" value="HhH-GPD"/>
    <property type="match status" value="1"/>
</dbReference>
<dbReference type="GO" id="GO:0006285">
    <property type="term" value="P:base-excision repair, AP site formation"/>
    <property type="evidence" value="ECO:0007669"/>
    <property type="project" value="UniProtKB-ARBA"/>
</dbReference>
<feature type="domain" description="HhH-GPD" evidence="2">
    <location>
        <begin position="147"/>
        <end position="319"/>
    </location>
</feature>
<gene>
    <name evidence="3" type="ORF">RHOBADRAFT_39732</name>
</gene>
<dbReference type="Gene3D" id="1.10.1670.10">
    <property type="entry name" value="Helix-hairpin-Helix base-excision DNA repair enzymes (C-terminal)"/>
    <property type="match status" value="1"/>
</dbReference>
<evidence type="ECO:0000256" key="1">
    <source>
        <dbReference type="SAM" id="MobiDB-lite"/>
    </source>
</evidence>
<dbReference type="Proteomes" id="UP000053890">
    <property type="component" value="Unassembled WGS sequence"/>
</dbReference>
<feature type="compositionally biased region" description="Low complexity" evidence="1">
    <location>
        <begin position="351"/>
        <end position="362"/>
    </location>
</feature>
<dbReference type="OMA" id="NCIRYSA"/>
<dbReference type="STRING" id="578459.A0A0P9EF31"/>
<evidence type="ECO:0000259" key="2">
    <source>
        <dbReference type="SMART" id="SM00478"/>
    </source>
</evidence>
<feature type="region of interest" description="Disordered" evidence="1">
    <location>
        <begin position="1"/>
        <end position="70"/>
    </location>
</feature>
<dbReference type="EMBL" id="KQ474089">
    <property type="protein sequence ID" value="KPV71983.1"/>
    <property type="molecule type" value="Genomic_DNA"/>
</dbReference>
<evidence type="ECO:0000313" key="3">
    <source>
        <dbReference type="EMBL" id="KPV71983.1"/>
    </source>
</evidence>
<dbReference type="AlphaFoldDB" id="A0A0P9EF31"/>
<protein>
    <recommendedName>
        <fullName evidence="2">HhH-GPD domain-containing protein</fullName>
    </recommendedName>
</protein>
<keyword evidence="4" id="KW-1185">Reference proteome</keyword>
<dbReference type="Gene3D" id="1.10.340.30">
    <property type="entry name" value="Hypothetical protein, domain 2"/>
    <property type="match status" value="1"/>
</dbReference>
<reference evidence="3 4" key="1">
    <citation type="journal article" date="2015" name="Front. Microbiol.">
        <title>Genome sequence of the plant growth promoting endophytic yeast Rhodotorula graminis WP1.</title>
        <authorList>
            <person name="Firrincieli A."/>
            <person name="Otillar R."/>
            <person name="Salamov A."/>
            <person name="Schmutz J."/>
            <person name="Khan Z."/>
            <person name="Redman R.S."/>
            <person name="Fleck N.D."/>
            <person name="Lindquist E."/>
            <person name="Grigoriev I.V."/>
            <person name="Doty S.L."/>
        </authorList>
    </citation>
    <scope>NUCLEOTIDE SEQUENCE [LARGE SCALE GENOMIC DNA]</scope>
    <source>
        <strain evidence="3 4">WP1</strain>
    </source>
</reference>
<name>A0A0P9EF31_RHOGW</name>
<dbReference type="SUPFAM" id="SSF48150">
    <property type="entry name" value="DNA-glycosylase"/>
    <property type="match status" value="1"/>
</dbReference>
<proteinExistence type="predicted"/>
<organism evidence="3 4">
    <name type="scientific">Rhodotorula graminis (strain WP1)</name>
    <dbReference type="NCBI Taxonomy" id="578459"/>
    <lineage>
        <taxon>Eukaryota</taxon>
        <taxon>Fungi</taxon>
        <taxon>Dikarya</taxon>
        <taxon>Basidiomycota</taxon>
        <taxon>Pucciniomycotina</taxon>
        <taxon>Microbotryomycetes</taxon>
        <taxon>Sporidiobolales</taxon>
        <taxon>Sporidiobolaceae</taxon>
        <taxon>Rhodotorula</taxon>
    </lineage>
</organism>
<dbReference type="GO" id="GO:0000702">
    <property type="term" value="F:oxidized base lesion DNA N-glycosylase activity"/>
    <property type="evidence" value="ECO:0007669"/>
    <property type="project" value="UniProtKB-ARBA"/>
</dbReference>
<dbReference type="PANTHER" id="PTHR47203:SF1">
    <property type="entry name" value="HYPOTHETICAL BASE EXCISION DNA REPAIR PROTEIN (EUROFUNG)"/>
    <property type="match status" value="1"/>
</dbReference>
<dbReference type="OrthoDB" id="5607at2759"/>
<dbReference type="GeneID" id="28974096"/>
<feature type="compositionally biased region" description="Low complexity" evidence="1">
    <location>
        <begin position="18"/>
        <end position="36"/>
    </location>
</feature>